<dbReference type="EMBL" id="CP034328">
    <property type="protein sequence ID" value="AZL57989.1"/>
    <property type="molecule type" value="Genomic_DNA"/>
</dbReference>
<keyword evidence="3" id="KW-1185">Reference proteome</keyword>
<dbReference type="OrthoDB" id="7868624at2"/>
<feature type="transmembrane region" description="Helical" evidence="1">
    <location>
        <begin position="69"/>
        <end position="88"/>
    </location>
</feature>
<evidence type="ECO:0000313" key="3">
    <source>
        <dbReference type="Proteomes" id="UP000282002"/>
    </source>
</evidence>
<organism evidence="2 3">
    <name type="scientific">Tabrizicola piscis</name>
    <dbReference type="NCBI Taxonomy" id="2494374"/>
    <lineage>
        <taxon>Bacteria</taxon>
        <taxon>Pseudomonadati</taxon>
        <taxon>Pseudomonadota</taxon>
        <taxon>Alphaproteobacteria</taxon>
        <taxon>Rhodobacterales</taxon>
        <taxon>Paracoccaceae</taxon>
        <taxon>Tabrizicola</taxon>
    </lineage>
</organism>
<accession>A0A3S8U393</accession>
<keyword evidence="1" id="KW-0472">Membrane</keyword>
<name>A0A3S8U393_9RHOB</name>
<reference evidence="2 3" key="1">
    <citation type="submission" date="2018-12" db="EMBL/GenBank/DDBJ databases">
        <title>Complete genome sequencing of Tabrizicola sp. K13M18.</title>
        <authorList>
            <person name="Bae J.-W."/>
        </authorList>
    </citation>
    <scope>NUCLEOTIDE SEQUENCE [LARGE SCALE GENOMIC DNA]</scope>
    <source>
        <strain evidence="2 3">K13M18</strain>
    </source>
</reference>
<dbReference type="KEGG" id="taw:EI545_03530"/>
<evidence type="ECO:0000256" key="1">
    <source>
        <dbReference type="SAM" id="Phobius"/>
    </source>
</evidence>
<keyword evidence="1" id="KW-1133">Transmembrane helix</keyword>
<dbReference type="Proteomes" id="UP000282002">
    <property type="component" value="Chromosome"/>
</dbReference>
<evidence type="ECO:0008006" key="4">
    <source>
        <dbReference type="Google" id="ProtNLM"/>
    </source>
</evidence>
<dbReference type="AlphaFoldDB" id="A0A3S8U393"/>
<keyword evidence="1" id="KW-0812">Transmembrane</keyword>
<proteinExistence type="predicted"/>
<gene>
    <name evidence="2" type="ORF">EI545_03530</name>
</gene>
<dbReference type="RefSeq" id="WP_125324190.1">
    <property type="nucleotide sequence ID" value="NZ_CP034328.1"/>
</dbReference>
<evidence type="ECO:0000313" key="2">
    <source>
        <dbReference type="EMBL" id="AZL57989.1"/>
    </source>
</evidence>
<protein>
    <recommendedName>
        <fullName evidence="4">DUF4267 domain-containing protein</fullName>
    </recommendedName>
</protein>
<feature type="transmembrane region" description="Helical" evidence="1">
    <location>
        <begin position="100"/>
        <end position="118"/>
    </location>
</feature>
<feature type="transmembrane region" description="Helical" evidence="1">
    <location>
        <begin position="6"/>
        <end position="27"/>
    </location>
</feature>
<sequence length="122" mass="12848">MTLAVLTMVCGVITLGILAVMATAFWASPERGLQLTTHRVDLLPRVMAGRYTAFALLAIFALVQGDAALFAAFFAICAFMGFADGLIYARAGLPHMKHTLSGVLSVIAFGVAMANLLVEKGS</sequence>
<feature type="transmembrane region" description="Helical" evidence="1">
    <location>
        <begin position="47"/>
        <end position="63"/>
    </location>
</feature>